<dbReference type="PATRIC" id="fig|1415168.3.peg.524"/>
<evidence type="ECO:0000256" key="1">
    <source>
        <dbReference type="SAM" id="Phobius"/>
    </source>
</evidence>
<gene>
    <name evidence="2" type="ORF">U725_00496</name>
</gene>
<protein>
    <submittedName>
        <fullName evidence="2">Putative secreted protein</fullName>
    </submittedName>
</protein>
<dbReference type="InterPro" id="IPR009732">
    <property type="entry name" value="DUF1304"/>
</dbReference>
<evidence type="ECO:0000313" key="3">
    <source>
        <dbReference type="Proteomes" id="UP000028401"/>
    </source>
</evidence>
<keyword evidence="1" id="KW-0812">Transmembrane</keyword>
<dbReference type="AlphaFoldDB" id="A0A084ADI4"/>
<proteinExistence type="predicted"/>
<accession>A0A084ADI4</accession>
<dbReference type="RefSeq" id="WP_011834989.1">
    <property type="nucleotide sequence ID" value="NZ_AZSI01000009.1"/>
</dbReference>
<name>A0A084ADI4_LACLC</name>
<organism evidence="2 3">
    <name type="scientific">Lactococcus cremoris subsp. cremoris GE214</name>
    <dbReference type="NCBI Taxonomy" id="1415168"/>
    <lineage>
        <taxon>Bacteria</taxon>
        <taxon>Bacillati</taxon>
        <taxon>Bacillota</taxon>
        <taxon>Bacilli</taxon>
        <taxon>Lactobacillales</taxon>
        <taxon>Streptococcaceae</taxon>
        <taxon>Lactococcus</taxon>
        <taxon>Lactococcus cremoris subsp. cremoris</taxon>
    </lineage>
</organism>
<dbReference type="EMBL" id="AZSI01000009">
    <property type="protein sequence ID" value="KEY63363.1"/>
    <property type="molecule type" value="Genomic_DNA"/>
</dbReference>
<dbReference type="Proteomes" id="UP000028401">
    <property type="component" value="Unassembled WGS sequence"/>
</dbReference>
<dbReference type="Pfam" id="PF06993">
    <property type="entry name" value="DUF1304"/>
    <property type="match status" value="1"/>
</dbReference>
<sequence length="117" mass="12500">MISLILIIIVALEHLLFGYIEMFGATGLPAKAFGFEEAELKNKTLQVALSNQGIYNVGLGLLIIALTIANASIPVLSLTMIFVVLVGIYGALTVTKKIFIVQALPALISLILLFLSV</sequence>
<keyword evidence="1" id="KW-1133">Transmembrane helix</keyword>
<reference evidence="2 3" key="1">
    <citation type="submission" date="2014-06" db="EMBL/GenBank/DDBJ databases">
        <title>Draft genome sequence of the putrescine producing strain Lactococcus lactis subsp cremoris GE214.</title>
        <authorList>
            <person name="Ladero V."/>
            <person name="Linares D.M."/>
            <person name="del Rio B."/>
            <person name="Mayo B."/>
            <person name="Martin M.C."/>
            <person name="Fernandez M."/>
            <person name="Alvarez M.A."/>
        </authorList>
    </citation>
    <scope>NUCLEOTIDE SEQUENCE [LARGE SCALE GENOMIC DNA]</scope>
    <source>
        <strain evidence="2 3">GE214</strain>
    </source>
</reference>
<keyword evidence="1" id="KW-0472">Membrane</keyword>
<feature type="transmembrane region" description="Helical" evidence="1">
    <location>
        <begin position="98"/>
        <end position="116"/>
    </location>
</feature>
<dbReference type="PANTHER" id="PTHR38446:SF1">
    <property type="entry name" value="BLL0914 PROTEIN"/>
    <property type="match status" value="1"/>
</dbReference>
<dbReference type="PANTHER" id="PTHR38446">
    <property type="entry name" value="BLL0914 PROTEIN"/>
    <property type="match status" value="1"/>
</dbReference>
<evidence type="ECO:0000313" key="2">
    <source>
        <dbReference type="EMBL" id="KEY63363.1"/>
    </source>
</evidence>
<comment type="caution">
    <text evidence="2">The sequence shown here is derived from an EMBL/GenBank/DDBJ whole genome shotgun (WGS) entry which is preliminary data.</text>
</comment>
<feature type="transmembrane region" description="Helical" evidence="1">
    <location>
        <begin position="58"/>
        <end position="91"/>
    </location>
</feature>